<keyword evidence="3" id="KW-1185">Reference proteome</keyword>
<reference evidence="2 3" key="1">
    <citation type="submission" date="2014-03" db="EMBL/GenBank/DDBJ databases">
        <title>Draft genome of the hookworm Oesophagostomum dentatum.</title>
        <authorList>
            <person name="Mitreva M."/>
        </authorList>
    </citation>
    <scope>NUCLEOTIDE SEQUENCE [LARGE SCALE GENOMIC DNA]</scope>
    <source>
        <strain evidence="2 3">OD-Hann</strain>
    </source>
</reference>
<evidence type="ECO:0000256" key="1">
    <source>
        <dbReference type="SAM" id="MobiDB-lite"/>
    </source>
</evidence>
<gene>
    <name evidence="2" type="ORF">OESDEN_06727</name>
</gene>
<feature type="region of interest" description="Disordered" evidence="1">
    <location>
        <begin position="89"/>
        <end position="112"/>
    </location>
</feature>
<dbReference type="Proteomes" id="UP000053660">
    <property type="component" value="Unassembled WGS sequence"/>
</dbReference>
<feature type="compositionally biased region" description="Polar residues" evidence="1">
    <location>
        <begin position="89"/>
        <end position="99"/>
    </location>
</feature>
<accession>A0A0B1TC04</accession>
<dbReference type="EMBL" id="KN550803">
    <property type="protein sequence ID" value="KHJ93367.1"/>
    <property type="molecule type" value="Genomic_DNA"/>
</dbReference>
<name>A0A0B1TC04_OESDE</name>
<evidence type="ECO:0000313" key="2">
    <source>
        <dbReference type="EMBL" id="KHJ93367.1"/>
    </source>
</evidence>
<organism evidence="2 3">
    <name type="scientific">Oesophagostomum dentatum</name>
    <name type="common">Nodular worm</name>
    <dbReference type="NCBI Taxonomy" id="61180"/>
    <lineage>
        <taxon>Eukaryota</taxon>
        <taxon>Metazoa</taxon>
        <taxon>Ecdysozoa</taxon>
        <taxon>Nematoda</taxon>
        <taxon>Chromadorea</taxon>
        <taxon>Rhabditida</taxon>
        <taxon>Rhabditina</taxon>
        <taxon>Rhabditomorpha</taxon>
        <taxon>Strongyloidea</taxon>
        <taxon>Strongylidae</taxon>
        <taxon>Oesophagostomum</taxon>
    </lineage>
</organism>
<dbReference type="AlphaFoldDB" id="A0A0B1TC04"/>
<protein>
    <submittedName>
        <fullName evidence="2">Uncharacterized protein</fullName>
    </submittedName>
</protein>
<evidence type="ECO:0000313" key="3">
    <source>
        <dbReference type="Proteomes" id="UP000053660"/>
    </source>
</evidence>
<sequence length="112" mass="13026">MGTIDFCGSDKNPKDDLSAICTIIPDVWRLQNDLSEIFHWDWMEQCYHGVSYKGHEVKPFTSKTFGVEVSCRTWDYGVHGKMETKSIESVRSMDTNWRTNRPKKNSDTSEEE</sequence>
<proteinExistence type="predicted"/>